<dbReference type="InterPro" id="IPR000719">
    <property type="entry name" value="Prot_kinase_dom"/>
</dbReference>
<dbReference type="Proteomes" id="UP000604046">
    <property type="component" value="Unassembled WGS sequence"/>
</dbReference>
<evidence type="ECO:0000313" key="5">
    <source>
        <dbReference type="Proteomes" id="UP000604046"/>
    </source>
</evidence>
<feature type="domain" description="Protein kinase" evidence="3">
    <location>
        <begin position="96"/>
        <end position="387"/>
    </location>
</feature>
<reference evidence="4" key="1">
    <citation type="submission" date="2021-02" db="EMBL/GenBank/DDBJ databases">
        <authorList>
            <person name="Dougan E. K."/>
            <person name="Rhodes N."/>
            <person name="Thang M."/>
            <person name="Chan C."/>
        </authorList>
    </citation>
    <scope>NUCLEOTIDE SEQUENCE</scope>
</reference>
<protein>
    <submittedName>
        <fullName evidence="4">MpkC protein</fullName>
    </submittedName>
</protein>
<keyword evidence="2" id="KW-0067">ATP-binding</keyword>
<accession>A0A812JS36</accession>
<dbReference type="Pfam" id="PF00069">
    <property type="entry name" value="Pkinase"/>
    <property type="match status" value="1"/>
</dbReference>
<dbReference type="Gene3D" id="1.10.510.10">
    <property type="entry name" value="Transferase(Phosphotransferase) domain 1"/>
    <property type="match status" value="1"/>
</dbReference>
<evidence type="ECO:0000259" key="3">
    <source>
        <dbReference type="PROSITE" id="PS50011"/>
    </source>
</evidence>
<keyword evidence="5" id="KW-1185">Reference proteome</keyword>
<dbReference type="AlphaFoldDB" id="A0A812JS36"/>
<name>A0A812JS36_9DINO</name>
<dbReference type="InterPro" id="IPR050117">
    <property type="entry name" value="MAPK"/>
</dbReference>
<dbReference type="GO" id="GO:0004672">
    <property type="term" value="F:protein kinase activity"/>
    <property type="evidence" value="ECO:0007669"/>
    <property type="project" value="InterPro"/>
</dbReference>
<evidence type="ECO:0000256" key="1">
    <source>
        <dbReference type="ARBA" id="ARBA00022741"/>
    </source>
</evidence>
<gene>
    <name evidence="4" type="primary">mpkC</name>
    <name evidence="4" type="ORF">SNAT2548_LOCUS6882</name>
</gene>
<dbReference type="GO" id="GO:0005524">
    <property type="term" value="F:ATP binding"/>
    <property type="evidence" value="ECO:0007669"/>
    <property type="project" value="UniProtKB-KW"/>
</dbReference>
<dbReference type="PROSITE" id="PS50011">
    <property type="entry name" value="PROTEIN_KINASE_DOM"/>
    <property type="match status" value="1"/>
</dbReference>
<dbReference type="Gene3D" id="3.30.200.20">
    <property type="entry name" value="Phosphorylase Kinase, domain 1"/>
    <property type="match status" value="1"/>
</dbReference>
<keyword evidence="1" id="KW-0547">Nucleotide-binding</keyword>
<evidence type="ECO:0000313" key="4">
    <source>
        <dbReference type="EMBL" id="CAE7209142.1"/>
    </source>
</evidence>
<dbReference type="InterPro" id="IPR011009">
    <property type="entry name" value="Kinase-like_dom_sf"/>
</dbReference>
<comment type="caution">
    <text evidence="4">The sequence shown here is derived from an EMBL/GenBank/DDBJ whole genome shotgun (WGS) entry which is preliminary data.</text>
</comment>
<proteinExistence type="predicted"/>
<sequence length="489" mass="53941">MAEAEAEPPDLKAEPDVVEVYSLSGQVLARLPRASETSWESLEEALNGQAEDEDLATAWRIAQTGTLEQGPLFATREPLLPLQEHELDGETYALPLVYSEVGKMSQFASCYSCAAEEDGTSSRRVIFRRVTAPDLRAAERLYNEFIFLSSWRNENFVSVQDLFVARGGGHGDWYCIFDFMQASMASVLRARMRLTAEHVDYFAYNVLRGLQFLHRLGCAHGNVCPSNVWVNTNDDVQLSHLCYMHAADTPALEEASEEVREFYSSADSEWLQHSPPEVLEARSLGGAPGDMWAMGCFIAEMLHRRTLLPGTSLEDQRHRIGQLEQELLTQSPADAVQHLCSEFGGQDLSPAAAAKRMETVLSCLAISPDVRLTAEAAFQASSPPPDLVAVMMMKAGWSHWTSQKTVPRKVRRSLPGPLSRTSQSCAWRCFVSGALALPEVGGWQAGDPCMSWVAGARCPERHSVRTRARARAASTLDEQNVGARAHLGP</sequence>
<dbReference type="SMART" id="SM00220">
    <property type="entry name" value="S_TKc"/>
    <property type="match status" value="1"/>
</dbReference>
<evidence type="ECO:0000256" key="2">
    <source>
        <dbReference type="ARBA" id="ARBA00022840"/>
    </source>
</evidence>
<dbReference type="PANTHER" id="PTHR24055">
    <property type="entry name" value="MITOGEN-ACTIVATED PROTEIN KINASE"/>
    <property type="match status" value="1"/>
</dbReference>
<dbReference type="SUPFAM" id="SSF56112">
    <property type="entry name" value="Protein kinase-like (PK-like)"/>
    <property type="match status" value="1"/>
</dbReference>
<dbReference type="EMBL" id="CAJNDS010000469">
    <property type="protein sequence ID" value="CAE7209142.1"/>
    <property type="molecule type" value="Genomic_DNA"/>
</dbReference>
<dbReference type="OrthoDB" id="444433at2759"/>
<organism evidence="4 5">
    <name type="scientific">Symbiodinium natans</name>
    <dbReference type="NCBI Taxonomy" id="878477"/>
    <lineage>
        <taxon>Eukaryota</taxon>
        <taxon>Sar</taxon>
        <taxon>Alveolata</taxon>
        <taxon>Dinophyceae</taxon>
        <taxon>Suessiales</taxon>
        <taxon>Symbiodiniaceae</taxon>
        <taxon>Symbiodinium</taxon>
    </lineage>
</organism>